<evidence type="ECO:0008006" key="4">
    <source>
        <dbReference type="Google" id="ProtNLM"/>
    </source>
</evidence>
<organism evidence="2 3">
    <name type="scientific">Dyadobacter flavalbus</name>
    <dbReference type="NCBI Taxonomy" id="2579942"/>
    <lineage>
        <taxon>Bacteria</taxon>
        <taxon>Pseudomonadati</taxon>
        <taxon>Bacteroidota</taxon>
        <taxon>Cytophagia</taxon>
        <taxon>Cytophagales</taxon>
        <taxon>Spirosomataceae</taxon>
        <taxon>Dyadobacter</taxon>
    </lineage>
</organism>
<dbReference type="EMBL" id="VBSN01000058">
    <property type="protein sequence ID" value="KAA6437910.1"/>
    <property type="molecule type" value="Genomic_DNA"/>
</dbReference>
<accession>A0A5M8QSA6</accession>
<dbReference type="AlphaFoldDB" id="A0A5M8QSA6"/>
<evidence type="ECO:0000313" key="3">
    <source>
        <dbReference type="Proteomes" id="UP000323994"/>
    </source>
</evidence>
<dbReference type="Pfam" id="PF18976">
    <property type="entry name" value="DUF5712"/>
    <property type="match status" value="1"/>
</dbReference>
<protein>
    <recommendedName>
        <fullName evidence="4">Mobilization protein</fullName>
    </recommendedName>
</protein>
<keyword evidence="3" id="KW-1185">Reference proteome</keyword>
<dbReference type="Proteomes" id="UP000323994">
    <property type="component" value="Unassembled WGS sequence"/>
</dbReference>
<gene>
    <name evidence="2" type="ORF">FEM33_19090</name>
</gene>
<sequence length="282" mass="32600">MAHVNITASETGGNTGSCGQLTDYLEKENQKLGKKELWFDQGCDDIGPDQVKIGIDQNVAKLKKTEAKFYLINISPSGKELDHIGNDPQKLKVFAREVMKEYAENFNKGLSEQDIKYYGKIEYNRYYTHEDPEVKQGLRRRGEAKEGSHMHAQLIVSRKTADNGRLISPMTNHQGSNASHSQKFGQFNRLDFTERCEKAFDRTFGYERELSEMFQYRKVMLNGTAMQRADMIVAERRHQEKQAKEQSQAVEQNKREKKELVQQPEVRPHQEQQKKRGFGFGM</sequence>
<dbReference type="RefSeq" id="WP_139013596.1">
    <property type="nucleotide sequence ID" value="NZ_VBSN01000058.1"/>
</dbReference>
<evidence type="ECO:0000256" key="1">
    <source>
        <dbReference type="SAM" id="MobiDB-lite"/>
    </source>
</evidence>
<reference evidence="2 3" key="1">
    <citation type="submission" date="2019-05" db="EMBL/GenBank/DDBJ databases">
        <authorList>
            <person name="Qu J.-H."/>
        </authorList>
    </citation>
    <scope>NUCLEOTIDE SEQUENCE [LARGE SCALE GENOMIC DNA]</scope>
    <source>
        <strain evidence="2 3">NS28</strain>
    </source>
</reference>
<proteinExistence type="predicted"/>
<feature type="region of interest" description="Disordered" evidence="1">
    <location>
        <begin position="236"/>
        <end position="282"/>
    </location>
</feature>
<evidence type="ECO:0000313" key="2">
    <source>
        <dbReference type="EMBL" id="KAA6437910.1"/>
    </source>
</evidence>
<dbReference type="InterPro" id="IPR043766">
    <property type="entry name" value="BfmA-like"/>
</dbReference>
<dbReference type="OrthoDB" id="1404627at2"/>
<comment type="caution">
    <text evidence="2">The sequence shown here is derived from an EMBL/GenBank/DDBJ whole genome shotgun (WGS) entry which is preliminary data.</text>
</comment>
<name>A0A5M8QSA6_9BACT</name>
<feature type="compositionally biased region" description="Basic and acidic residues" evidence="1">
    <location>
        <begin position="252"/>
        <end position="274"/>
    </location>
</feature>